<dbReference type="HOGENOM" id="CLU_3219525_0_0_9"/>
<feature type="region of interest" description="Disordered" evidence="1">
    <location>
        <begin position="18"/>
        <end position="44"/>
    </location>
</feature>
<dbReference type="Proteomes" id="UP000007392">
    <property type="component" value="Chromosome"/>
</dbReference>
<sequence length="44" mass="5192">MKKSFHIFFGDKRQKSEAYSQYGGDDNQVNPIHQGHELLRVRDN</sequence>
<reference evidence="2 3" key="1">
    <citation type="submission" date="2013-06" db="EMBL/GenBank/DDBJ databases">
        <title>Complete genome sequence of Paenibacillus mucilaginosus K02.</title>
        <authorList>
            <person name="Xiao B."/>
            <person name="Sun L."/>
            <person name="Xiao L."/>
            <person name="Lian B."/>
        </authorList>
    </citation>
    <scope>NUCLEOTIDE SEQUENCE [LARGE SCALE GENOMIC DNA]</scope>
    <source>
        <strain evidence="2 3">K02</strain>
    </source>
</reference>
<dbReference type="AlphaFoldDB" id="R9UMV1"/>
<feature type="compositionally biased region" description="Basic and acidic residues" evidence="1">
    <location>
        <begin position="34"/>
        <end position="44"/>
    </location>
</feature>
<proteinExistence type="predicted"/>
<organism evidence="2 3">
    <name type="scientific">Paenibacillus mucilaginosus K02</name>
    <dbReference type="NCBI Taxonomy" id="997761"/>
    <lineage>
        <taxon>Bacteria</taxon>
        <taxon>Bacillati</taxon>
        <taxon>Bacillota</taxon>
        <taxon>Bacilli</taxon>
        <taxon>Bacillales</taxon>
        <taxon>Paenibacillaceae</taxon>
        <taxon>Paenibacillus</taxon>
    </lineage>
</organism>
<accession>R9UMV1</accession>
<evidence type="ECO:0000313" key="3">
    <source>
        <dbReference type="Proteomes" id="UP000007392"/>
    </source>
</evidence>
<name>R9UMV1_9BACL</name>
<dbReference type="KEGG" id="pmw:B2K_38550"/>
<evidence type="ECO:0000313" key="2">
    <source>
        <dbReference type="EMBL" id="AGN70573.1"/>
    </source>
</evidence>
<gene>
    <name evidence="2" type="ORF">B2K_38550</name>
</gene>
<evidence type="ECO:0000256" key="1">
    <source>
        <dbReference type="SAM" id="MobiDB-lite"/>
    </source>
</evidence>
<dbReference type="EMBL" id="CP003422">
    <property type="protein sequence ID" value="AGN70573.1"/>
    <property type="molecule type" value="Genomic_DNA"/>
</dbReference>
<protein>
    <submittedName>
        <fullName evidence="2">Uncharacterized protein</fullName>
    </submittedName>
</protein>